<dbReference type="EMBL" id="CM017324">
    <property type="protein sequence ID" value="KAE8039174.1"/>
    <property type="molecule type" value="Genomic_DNA"/>
</dbReference>
<evidence type="ECO:0008006" key="5">
    <source>
        <dbReference type="Google" id="ProtNLM"/>
    </source>
</evidence>
<dbReference type="GO" id="GO:0080043">
    <property type="term" value="F:quercetin 3-O-glucosyltransferase activity"/>
    <property type="evidence" value="ECO:0007669"/>
    <property type="project" value="TreeGrafter"/>
</dbReference>
<protein>
    <recommendedName>
        <fullName evidence="5">UDP-glycosyltransferases domain-containing protein</fullName>
    </recommendedName>
</protein>
<keyword evidence="4" id="KW-1185">Reference proteome</keyword>
<reference evidence="3 4" key="1">
    <citation type="submission" date="2019-06" db="EMBL/GenBank/DDBJ databases">
        <title>A chromosomal-level reference genome of Carpinus fangiana (Coryloideae, Betulaceae).</title>
        <authorList>
            <person name="Yang X."/>
            <person name="Wang Z."/>
            <person name="Zhang L."/>
            <person name="Hao G."/>
            <person name="Liu J."/>
            <person name="Yang Y."/>
        </authorList>
    </citation>
    <scope>NUCLEOTIDE SEQUENCE [LARGE SCALE GENOMIC DNA]</scope>
    <source>
        <strain evidence="3">Cfa_2016G</strain>
        <tissue evidence="3">Leaf</tissue>
    </source>
</reference>
<evidence type="ECO:0000256" key="1">
    <source>
        <dbReference type="ARBA" id="ARBA00009995"/>
    </source>
</evidence>
<proteinExistence type="inferred from homology"/>
<comment type="similarity">
    <text evidence="1">Belongs to the UDP-glycosyltransferase family.</text>
</comment>
<dbReference type="GO" id="GO:0080044">
    <property type="term" value="F:quercetin 7-O-glucosyltransferase activity"/>
    <property type="evidence" value="ECO:0007669"/>
    <property type="project" value="TreeGrafter"/>
</dbReference>
<dbReference type="PANTHER" id="PTHR11926">
    <property type="entry name" value="GLUCOSYL/GLUCURONOSYL TRANSFERASES"/>
    <property type="match status" value="1"/>
</dbReference>
<evidence type="ECO:0000313" key="3">
    <source>
        <dbReference type="EMBL" id="KAE8039174.1"/>
    </source>
</evidence>
<sequence>MGQGKATGFLTVYVVKSWHQLCDYSTSKPSSIVIAYAITQKTVLFTISCYKNFISSNFGSHEKNCAAEMEKRGNIRRLNRVVLVPGPFQGHINPMLQLGTILHSKGFSITVVHTQYNSPKPSSHPNFSFLPLPDTSSSATTMDEIIHFALQLNTDCKAGFQECLAEVMRQLGPYDGIACIIYDQLMYFSEAAAKDLKLPCIILRTGSAAVSLARDALFQLKAEGHIPFPESKLNDPILELYPLRFKDLPILEQENFLQLLSKTNNIRTSSAIIYDTVDCLENSLLAKIQAQTLCARVNEREREMEKEGKRCLRRVVLVPTPFQGHINSMLQLGSILHSNGFSITVVHAQYNSPDPSTHPDFSFIPLPYSSTDQTIIGGQSLDFVLELNAKCKARFLECLA</sequence>
<keyword evidence="2" id="KW-0328">Glycosyltransferase</keyword>
<dbReference type="SUPFAM" id="SSF53756">
    <property type="entry name" value="UDP-Glycosyltransferase/glycogen phosphorylase"/>
    <property type="match status" value="2"/>
</dbReference>
<accession>A0A660KTP2</accession>
<dbReference type="OrthoDB" id="5835829at2759"/>
<organism evidence="3 4">
    <name type="scientific">Carpinus fangiana</name>
    <dbReference type="NCBI Taxonomy" id="176857"/>
    <lineage>
        <taxon>Eukaryota</taxon>
        <taxon>Viridiplantae</taxon>
        <taxon>Streptophyta</taxon>
        <taxon>Embryophyta</taxon>
        <taxon>Tracheophyta</taxon>
        <taxon>Spermatophyta</taxon>
        <taxon>Magnoliopsida</taxon>
        <taxon>eudicotyledons</taxon>
        <taxon>Gunneridae</taxon>
        <taxon>Pentapetalae</taxon>
        <taxon>rosids</taxon>
        <taxon>fabids</taxon>
        <taxon>Fagales</taxon>
        <taxon>Betulaceae</taxon>
        <taxon>Carpinus</taxon>
    </lineage>
</organism>
<name>A0A660KTP2_9ROSI</name>
<dbReference type="PANTHER" id="PTHR11926:SF1494">
    <property type="entry name" value="FLAVONOL 3-O-GLUCOSYLTRANSFERASE UGT76E12-RELATED"/>
    <property type="match status" value="1"/>
</dbReference>
<dbReference type="FunFam" id="3.40.50.2000:FF:000120">
    <property type="entry name" value="UDP-glycosyltransferase 76C1"/>
    <property type="match status" value="1"/>
</dbReference>
<dbReference type="Gene3D" id="3.40.50.2000">
    <property type="entry name" value="Glycogen Phosphorylase B"/>
    <property type="match status" value="2"/>
</dbReference>
<dbReference type="Proteomes" id="UP000327013">
    <property type="component" value="Chromosome 4"/>
</dbReference>
<evidence type="ECO:0000313" key="4">
    <source>
        <dbReference type="Proteomes" id="UP000327013"/>
    </source>
</evidence>
<gene>
    <name evidence="3" type="ORF">FH972_011612</name>
</gene>
<keyword evidence="2" id="KW-0808">Transferase</keyword>
<dbReference type="AlphaFoldDB" id="A0A660KTP2"/>
<evidence type="ECO:0000256" key="2">
    <source>
        <dbReference type="ARBA" id="ARBA00022676"/>
    </source>
</evidence>